<dbReference type="RefSeq" id="WP_224033672.1">
    <property type="nucleotide sequence ID" value="NZ_AP024849.1"/>
</dbReference>
<evidence type="ECO:0000313" key="6">
    <source>
        <dbReference type="Proteomes" id="UP000824633"/>
    </source>
</evidence>
<dbReference type="NCBIfam" id="TIGR01714">
    <property type="entry name" value="phage_rep_org_N"/>
    <property type="match status" value="1"/>
</dbReference>
<evidence type="ECO:0000313" key="5">
    <source>
        <dbReference type="EMBL" id="BCZ47322.1"/>
    </source>
</evidence>
<dbReference type="InterPro" id="IPR010056">
    <property type="entry name" value="Phage_rep_org__N"/>
</dbReference>
<dbReference type="Proteomes" id="UP000824633">
    <property type="component" value="Chromosome"/>
</dbReference>
<dbReference type="InterPro" id="IPR034829">
    <property type="entry name" value="DnaD-like_sf"/>
</dbReference>
<feature type="compositionally biased region" description="Basic and acidic residues" evidence="2">
    <location>
        <begin position="341"/>
        <end position="371"/>
    </location>
</feature>
<feature type="region of interest" description="Disordered" evidence="2">
    <location>
        <begin position="209"/>
        <end position="235"/>
    </location>
</feature>
<dbReference type="InterPro" id="IPR053162">
    <property type="entry name" value="DnaD"/>
</dbReference>
<dbReference type="Pfam" id="PF07261">
    <property type="entry name" value="DnaB_2"/>
    <property type="match status" value="1"/>
</dbReference>
<accession>A0ABN6IZA9</accession>
<feature type="domain" description="Phage replisome organiser N-terminal" evidence="4">
    <location>
        <begin position="6"/>
        <end position="125"/>
    </location>
</feature>
<reference evidence="6" key="1">
    <citation type="submission" date="2021-07" db="EMBL/GenBank/DDBJ databases">
        <title>Complete genome sequencing of a Clostridium isolate.</title>
        <authorList>
            <person name="Ueki A."/>
            <person name="Tonouchi A."/>
        </authorList>
    </citation>
    <scope>NUCLEOTIDE SEQUENCE [LARGE SCALE GENOMIC DNA]</scope>
    <source>
        <strain evidence="6">C5S11</strain>
    </source>
</reference>
<gene>
    <name evidence="5" type="ORF">psyc5s11_33890</name>
</gene>
<dbReference type="PANTHER" id="PTHR37293:SF7">
    <property type="entry name" value="HYPOTHETICAL PHAGE PROTEIN"/>
    <property type="match status" value="1"/>
</dbReference>
<evidence type="ECO:0000256" key="1">
    <source>
        <dbReference type="ARBA" id="ARBA00093462"/>
    </source>
</evidence>
<organism evidence="5 6">
    <name type="scientific">Clostridium gelidum</name>
    <dbReference type="NCBI Taxonomy" id="704125"/>
    <lineage>
        <taxon>Bacteria</taxon>
        <taxon>Bacillati</taxon>
        <taxon>Bacillota</taxon>
        <taxon>Clostridia</taxon>
        <taxon>Eubacteriales</taxon>
        <taxon>Clostridiaceae</taxon>
        <taxon>Clostridium</taxon>
    </lineage>
</organism>
<dbReference type="PANTHER" id="PTHR37293">
    <property type="entry name" value="PHAGE REPLICATION PROTEIN-RELATED"/>
    <property type="match status" value="1"/>
</dbReference>
<evidence type="ECO:0000256" key="2">
    <source>
        <dbReference type="SAM" id="MobiDB-lite"/>
    </source>
</evidence>
<dbReference type="SUPFAM" id="SSF158499">
    <property type="entry name" value="DnaD domain-like"/>
    <property type="match status" value="1"/>
</dbReference>
<dbReference type="InterPro" id="IPR006343">
    <property type="entry name" value="DnaB/C_C"/>
</dbReference>
<dbReference type="NCBIfam" id="TIGR01446">
    <property type="entry name" value="DnaD_dom"/>
    <property type="match status" value="1"/>
</dbReference>
<sequence>MAEAKWVKFEVNMFEDTKLKIIDSMDKRDLIIYIWTRLLVLAGKANRGGHLYVTYNIAYTIKTLAIEFNRSIDDVKFAIKVLKKLEMIEVTEDKTFKIKNWEKHQNVEGMERLRSENSRRVAKHRAKNKEIKVTNYKEDNDKVIPVEEDKENTYVFNEEVVYVNHNSIAETDNKEIKTKEYDGSSDNSNCNVTCNDNNSSCNITVMEQKKKENKKKMEKKIENESDFNREDEEENNLIEVSDSSHSAETNENIDNQAIANLLKHYENITGICGGLNLGSVKLAISMHGYESVKMAVNKAIEVNKPNMTYINGILKNWRKEGYPNKREEIKNGSRSAGKNNAADKNEFTGFKPKESRKLTEAERKGAEDKLI</sequence>
<dbReference type="EMBL" id="AP024849">
    <property type="protein sequence ID" value="BCZ47322.1"/>
    <property type="molecule type" value="Genomic_DNA"/>
</dbReference>
<dbReference type="Gene3D" id="1.10.10.630">
    <property type="entry name" value="DnaD domain-like"/>
    <property type="match status" value="1"/>
</dbReference>
<feature type="domain" description="DnaB/C C-terminal" evidence="3">
    <location>
        <begin position="289"/>
        <end position="325"/>
    </location>
</feature>
<feature type="compositionally biased region" description="Basic and acidic residues" evidence="2">
    <location>
        <begin position="219"/>
        <end position="228"/>
    </location>
</feature>
<feature type="region of interest" description="Disordered" evidence="2">
    <location>
        <begin position="325"/>
        <end position="371"/>
    </location>
</feature>
<evidence type="ECO:0000259" key="4">
    <source>
        <dbReference type="Pfam" id="PF09681"/>
    </source>
</evidence>
<proteinExistence type="inferred from homology"/>
<protein>
    <recommendedName>
        <fullName evidence="7">DnaD domain protein</fullName>
    </recommendedName>
</protein>
<comment type="similarity">
    <text evidence="1">Belongs to the DnaB/DnaD family.</text>
</comment>
<dbReference type="Pfam" id="PF09681">
    <property type="entry name" value="Phage_rep_org_N"/>
    <property type="match status" value="1"/>
</dbReference>
<name>A0ABN6IZA9_9CLOT</name>
<evidence type="ECO:0000259" key="3">
    <source>
        <dbReference type="Pfam" id="PF07261"/>
    </source>
</evidence>
<keyword evidence="6" id="KW-1185">Reference proteome</keyword>
<evidence type="ECO:0008006" key="7">
    <source>
        <dbReference type="Google" id="ProtNLM"/>
    </source>
</evidence>